<name>A0A6J4JJP3_9ACTN</name>
<proteinExistence type="predicted"/>
<feature type="transmembrane region" description="Helical" evidence="2">
    <location>
        <begin position="26"/>
        <end position="43"/>
    </location>
</feature>
<evidence type="ECO:0000256" key="3">
    <source>
        <dbReference type="SAM" id="SignalP"/>
    </source>
</evidence>
<evidence type="ECO:0000256" key="2">
    <source>
        <dbReference type="SAM" id="Phobius"/>
    </source>
</evidence>
<keyword evidence="2" id="KW-0812">Transmembrane</keyword>
<keyword evidence="2" id="KW-1133">Transmembrane helix</keyword>
<evidence type="ECO:0000313" key="4">
    <source>
        <dbReference type="EMBL" id="CAA9279810.1"/>
    </source>
</evidence>
<reference evidence="4" key="1">
    <citation type="submission" date="2020-02" db="EMBL/GenBank/DDBJ databases">
        <authorList>
            <person name="Meier V. D."/>
        </authorList>
    </citation>
    <scope>NUCLEOTIDE SEQUENCE</scope>
    <source>
        <strain evidence="4">AVDCRST_MAG41</strain>
    </source>
</reference>
<keyword evidence="3" id="KW-0732">Signal</keyword>
<feature type="transmembrane region" description="Helical" evidence="2">
    <location>
        <begin position="119"/>
        <end position="137"/>
    </location>
</feature>
<feature type="chain" id="PRO_5039194063" evidence="3">
    <location>
        <begin position="22"/>
        <end position="139"/>
    </location>
</feature>
<accession>A0A6J4JJP3</accession>
<evidence type="ECO:0000256" key="1">
    <source>
        <dbReference type="SAM" id="MobiDB-lite"/>
    </source>
</evidence>
<feature type="region of interest" description="Disordered" evidence="1">
    <location>
        <begin position="43"/>
        <end position="69"/>
    </location>
</feature>
<feature type="transmembrane region" description="Helical" evidence="2">
    <location>
        <begin position="74"/>
        <end position="93"/>
    </location>
</feature>
<keyword evidence="2" id="KW-0472">Membrane</keyword>
<gene>
    <name evidence="4" type="ORF">AVDCRST_MAG41-3512</name>
</gene>
<dbReference type="EMBL" id="CADCTP010000316">
    <property type="protein sequence ID" value="CAA9279810.1"/>
    <property type="molecule type" value="Genomic_DNA"/>
</dbReference>
<dbReference type="AlphaFoldDB" id="A0A6J4JJP3"/>
<organism evidence="4">
    <name type="scientific">uncultured Mycobacteriales bacterium</name>
    <dbReference type="NCBI Taxonomy" id="581187"/>
    <lineage>
        <taxon>Bacteria</taxon>
        <taxon>Bacillati</taxon>
        <taxon>Actinomycetota</taxon>
        <taxon>Actinomycetes</taxon>
        <taxon>Mycobacteriales</taxon>
        <taxon>environmental samples</taxon>
    </lineage>
</organism>
<sequence length="139" mass="14449">MRRGTLAVAVALYAAAASSTAPLTGAATVAVALPATAALVLATRRRPRPGAPAPGTDPRPTDPRPTGPRLRRTAAAWALLVGLGAAWELAAWLRQPAYDVAAPDHPTLSLLLDPVTGGGPGRFAAWCAWLYVGWRVARR</sequence>
<protein>
    <submittedName>
        <fullName evidence="4">Uncharacterized protein</fullName>
    </submittedName>
</protein>
<feature type="signal peptide" evidence="3">
    <location>
        <begin position="1"/>
        <end position="21"/>
    </location>
</feature>